<feature type="coiled-coil region" evidence="1">
    <location>
        <begin position="394"/>
        <end position="421"/>
    </location>
</feature>
<feature type="coiled-coil region" evidence="1">
    <location>
        <begin position="477"/>
        <end position="518"/>
    </location>
</feature>
<feature type="compositionally biased region" description="Basic and acidic residues" evidence="2">
    <location>
        <begin position="546"/>
        <end position="557"/>
    </location>
</feature>
<evidence type="ECO:0000313" key="3">
    <source>
        <dbReference type="EMBL" id="KAG0143407.1"/>
    </source>
</evidence>
<protein>
    <submittedName>
        <fullName evidence="3">Uncharacterized protein</fullName>
    </submittedName>
</protein>
<feature type="compositionally biased region" description="Basic and acidic residues" evidence="2">
    <location>
        <begin position="605"/>
        <end position="623"/>
    </location>
</feature>
<keyword evidence="4" id="KW-1185">Reference proteome</keyword>
<name>A0A9P6T8S0_9BASI</name>
<feature type="coiled-coil region" evidence="1">
    <location>
        <begin position="9"/>
        <end position="102"/>
    </location>
</feature>
<feature type="coiled-coil region" evidence="1">
    <location>
        <begin position="227"/>
        <end position="298"/>
    </location>
</feature>
<sequence length="646" mass="73991">MLDESRQEIKDLTELLSQKHLTIAELENKNSNLFEAKIAVDLALSESQNEKADLKAQLSSVREQIDRLSNIESINANTKSDYDKLQENYQEVKKDAEHWRLQNSQTNEILAKQLVGSDMERVQLIELQESLQSQQAGLFEKLIEAQTKQEKDMVNILTSRLTLHQHELDRLAPIEKQYEELKERHDRLVESTERDAGMRKDLQYRLDTANQKWEDLKSRDDFAAGQVTILQEKVTEAKANHMSLNREIKEFKEQVANLKQTNSELLLIGESHKSKETIDDLRELLAQENSTRREIEQAVFEMSDRFETLEQAVAEMTKHLELSSQLARSDLLNLSQKFSQEQEGLTKILSEKIAECNTLIEREKKMRSERDALAAVISDDKERLDRLSDVEVCYQKEQEENNSLHIKVNALEDVIRKLEASEKDTIFWKNECESLRESKGAQEKDTYIKLQSAAEHAASMKKEAASSARTLAIAATEKKYEITLMNLKNDLKKTTRKLADTESRLLAMSAELAKARGKPSLEETFSISDQSECLATDPLSHTSVMKKPDDEDKKNDLDIDDDGQDPHNDMRVRNNQSVLKAPCTRSSKRLQSRNPGEGPSEETNDPSHEPEAFKKISDFKQEEGSVMTHVQVSKPRKQAQKAGRKK</sequence>
<accession>A0A9P6T8S0</accession>
<organism evidence="3 4">
    <name type="scientific">Cronartium quercuum f. sp. fusiforme G11</name>
    <dbReference type="NCBI Taxonomy" id="708437"/>
    <lineage>
        <taxon>Eukaryota</taxon>
        <taxon>Fungi</taxon>
        <taxon>Dikarya</taxon>
        <taxon>Basidiomycota</taxon>
        <taxon>Pucciniomycotina</taxon>
        <taxon>Pucciniomycetes</taxon>
        <taxon>Pucciniales</taxon>
        <taxon>Coleosporiaceae</taxon>
        <taxon>Cronartium</taxon>
    </lineage>
</organism>
<evidence type="ECO:0000256" key="2">
    <source>
        <dbReference type="SAM" id="MobiDB-lite"/>
    </source>
</evidence>
<dbReference type="EMBL" id="MU167320">
    <property type="protein sequence ID" value="KAG0143407.1"/>
    <property type="molecule type" value="Genomic_DNA"/>
</dbReference>
<feature type="compositionally biased region" description="Basic residues" evidence="2">
    <location>
        <begin position="634"/>
        <end position="646"/>
    </location>
</feature>
<keyword evidence="1" id="KW-0175">Coiled coil</keyword>
<comment type="caution">
    <text evidence="3">The sequence shown here is derived from an EMBL/GenBank/DDBJ whole genome shotgun (WGS) entry which is preliminary data.</text>
</comment>
<feature type="region of interest" description="Disordered" evidence="2">
    <location>
        <begin position="536"/>
        <end position="646"/>
    </location>
</feature>
<dbReference type="Proteomes" id="UP000886653">
    <property type="component" value="Unassembled WGS sequence"/>
</dbReference>
<dbReference type="OrthoDB" id="2500942at2759"/>
<dbReference type="AlphaFoldDB" id="A0A9P6T8S0"/>
<reference evidence="3" key="1">
    <citation type="submission" date="2013-11" db="EMBL/GenBank/DDBJ databases">
        <title>Genome sequence of the fusiform rust pathogen reveals effectors for host alternation and coevolution with pine.</title>
        <authorList>
            <consortium name="DOE Joint Genome Institute"/>
            <person name="Smith K."/>
            <person name="Pendleton A."/>
            <person name="Kubisiak T."/>
            <person name="Anderson C."/>
            <person name="Salamov A."/>
            <person name="Aerts A."/>
            <person name="Riley R."/>
            <person name="Clum A."/>
            <person name="Lindquist E."/>
            <person name="Ence D."/>
            <person name="Campbell M."/>
            <person name="Kronenberg Z."/>
            <person name="Feau N."/>
            <person name="Dhillon B."/>
            <person name="Hamelin R."/>
            <person name="Burleigh J."/>
            <person name="Smith J."/>
            <person name="Yandell M."/>
            <person name="Nelson C."/>
            <person name="Grigoriev I."/>
            <person name="Davis J."/>
        </authorList>
    </citation>
    <scope>NUCLEOTIDE SEQUENCE</scope>
    <source>
        <strain evidence="3">G11</strain>
    </source>
</reference>
<evidence type="ECO:0000256" key="1">
    <source>
        <dbReference type="SAM" id="Coils"/>
    </source>
</evidence>
<gene>
    <name evidence="3" type="ORF">CROQUDRAFT_724594</name>
</gene>
<proteinExistence type="predicted"/>
<evidence type="ECO:0000313" key="4">
    <source>
        <dbReference type="Proteomes" id="UP000886653"/>
    </source>
</evidence>